<dbReference type="GO" id="GO:0016301">
    <property type="term" value="F:kinase activity"/>
    <property type="evidence" value="ECO:0007669"/>
    <property type="project" value="UniProtKB-KW"/>
</dbReference>
<gene>
    <name evidence="2" type="ORF">AVDCRST_MAG70-895</name>
</gene>
<feature type="non-terminal residue" evidence="2">
    <location>
        <position position="412"/>
    </location>
</feature>
<feature type="non-terminal residue" evidence="2">
    <location>
        <position position="1"/>
    </location>
</feature>
<feature type="region of interest" description="Disordered" evidence="1">
    <location>
        <begin position="1"/>
        <end position="412"/>
    </location>
</feature>
<organism evidence="2">
    <name type="scientific">uncultured Thermomicrobiales bacterium</name>
    <dbReference type="NCBI Taxonomy" id="1645740"/>
    <lineage>
        <taxon>Bacteria</taxon>
        <taxon>Pseudomonadati</taxon>
        <taxon>Thermomicrobiota</taxon>
        <taxon>Thermomicrobia</taxon>
        <taxon>Thermomicrobiales</taxon>
        <taxon>environmental samples</taxon>
    </lineage>
</organism>
<protein>
    <submittedName>
        <fullName evidence="2">Pyruvate kinase</fullName>
        <ecNumber evidence="2">2.7.1.40</ecNumber>
    </submittedName>
</protein>
<keyword evidence="2" id="KW-0670">Pyruvate</keyword>
<feature type="compositionally biased region" description="Basic and acidic residues" evidence="1">
    <location>
        <begin position="303"/>
        <end position="314"/>
    </location>
</feature>
<reference evidence="2" key="1">
    <citation type="submission" date="2020-02" db="EMBL/GenBank/DDBJ databases">
        <authorList>
            <person name="Meier V. D."/>
        </authorList>
    </citation>
    <scope>NUCLEOTIDE SEQUENCE</scope>
    <source>
        <strain evidence="2">AVDCRST_MAG70</strain>
    </source>
</reference>
<feature type="compositionally biased region" description="Basic residues" evidence="1">
    <location>
        <begin position="105"/>
        <end position="120"/>
    </location>
</feature>
<name>A0A6J4UIW2_9BACT</name>
<feature type="compositionally biased region" description="Basic and acidic residues" evidence="1">
    <location>
        <begin position="93"/>
        <end position="104"/>
    </location>
</feature>
<feature type="compositionally biased region" description="Basic and acidic residues" evidence="1">
    <location>
        <begin position="149"/>
        <end position="175"/>
    </location>
</feature>
<feature type="compositionally biased region" description="Basic and acidic residues" evidence="1">
    <location>
        <begin position="14"/>
        <end position="69"/>
    </location>
</feature>
<dbReference type="EMBL" id="CADCWH010000138">
    <property type="protein sequence ID" value="CAA9550657.1"/>
    <property type="molecule type" value="Genomic_DNA"/>
</dbReference>
<evidence type="ECO:0000313" key="2">
    <source>
        <dbReference type="EMBL" id="CAA9550657.1"/>
    </source>
</evidence>
<keyword evidence="2" id="KW-0808">Transferase</keyword>
<accession>A0A6J4UIW2</accession>
<feature type="compositionally biased region" description="Basic residues" evidence="1">
    <location>
        <begin position="374"/>
        <end position="384"/>
    </location>
</feature>
<feature type="compositionally biased region" description="Basic and acidic residues" evidence="1">
    <location>
        <begin position="352"/>
        <end position="373"/>
    </location>
</feature>
<sequence length="412" mass="46633">GTEDPYGTGGRWGVRPDHPRWQGRDRPRDCSHDRIPNRHRLREPAWRDRAKLAHPDRGRPDRTPRRECPCRIGHLHGGPGWSIERSPRCHPARGPDPRGGTDRGRPRRHRIRHRPPRRVPRPQLRQRCQRPRRGPSRDRVARQGCPGSDRQDRAGRGARQRPADRRRGRRPDGRPRRPGCPTSAGARSAGPEGDHQRRQRVRPPGDHGDPDARVDDHPARSHSGRDQRRRQRRLGRDGRGDALRRVGDGEVSRRGGPDDGPHHPRDREGRHRPLGLGREEAPECRGHRTASRGRDRSRRVHPVRPDPREPDRGLHPGWIGRPPGGEVPPRPADHRRLHRGDGGLPPQPGLGRPEHGLADGRRTGRDVPDGRPGDRRRRLGHGGRLRADRRQPADAPCLGPDELAPHPPAGHL</sequence>
<proteinExistence type="predicted"/>
<dbReference type="GO" id="GO:0004743">
    <property type="term" value="F:pyruvate kinase activity"/>
    <property type="evidence" value="ECO:0007669"/>
    <property type="project" value="UniProtKB-EC"/>
</dbReference>
<feature type="compositionally biased region" description="Basic residues" evidence="1">
    <location>
        <begin position="287"/>
        <end position="302"/>
    </location>
</feature>
<feature type="compositionally biased region" description="Basic and acidic residues" evidence="1">
    <location>
        <begin position="234"/>
        <end position="286"/>
    </location>
</feature>
<feature type="compositionally biased region" description="Basic and acidic residues" evidence="1">
    <location>
        <begin position="203"/>
        <end position="226"/>
    </location>
</feature>
<keyword evidence="2" id="KW-0418">Kinase</keyword>
<dbReference type="AlphaFoldDB" id="A0A6J4UIW2"/>
<dbReference type="EC" id="2.7.1.40" evidence="2"/>
<evidence type="ECO:0000256" key="1">
    <source>
        <dbReference type="SAM" id="MobiDB-lite"/>
    </source>
</evidence>